<dbReference type="GO" id="GO:0016740">
    <property type="term" value="F:transferase activity"/>
    <property type="evidence" value="ECO:0007669"/>
    <property type="project" value="UniProtKB-KW"/>
</dbReference>
<reference evidence="1 2" key="1">
    <citation type="submission" date="2019-07" db="EMBL/GenBank/DDBJ databases">
        <title>Insights of Desulfuromonas acetexigens electromicrobiology.</title>
        <authorList>
            <person name="Katuri K."/>
            <person name="Sapireddy V."/>
            <person name="Shaw D.R."/>
            <person name="Saikaly P."/>
        </authorList>
    </citation>
    <scope>NUCLEOTIDE SEQUENCE [LARGE SCALE GENOMIC DNA]</scope>
    <source>
        <strain evidence="1 2">2873</strain>
    </source>
</reference>
<evidence type="ECO:0000313" key="1">
    <source>
        <dbReference type="EMBL" id="TRO83136.1"/>
    </source>
</evidence>
<keyword evidence="2" id="KW-1185">Reference proteome</keyword>
<dbReference type="Proteomes" id="UP000317155">
    <property type="component" value="Unassembled WGS sequence"/>
</dbReference>
<dbReference type="Gene3D" id="1.20.120.330">
    <property type="entry name" value="Nucleotidyltransferases domain 2"/>
    <property type="match status" value="1"/>
</dbReference>
<comment type="caution">
    <text evidence="1">The sequence shown here is derived from an EMBL/GenBank/DDBJ whole genome shotgun (WGS) entry which is preliminary data.</text>
</comment>
<keyword evidence="1" id="KW-0808">Transferase</keyword>
<dbReference type="InterPro" id="IPR010235">
    <property type="entry name" value="HepT"/>
</dbReference>
<dbReference type="NCBIfam" id="TIGR01987">
    <property type="entry name" value="HI0074"/>
    <property type="match status" value="1"/>
</dbReference>
<evidence type="ECO:0000313" key="2">
    <source>
        <dbReference type="Proteomes" id="UP000317155"/>
    </source>
</evidence>
<proteinExistence type="predicted"/>
<organism evidence="1 2">
    <name type="scientific">Trichloromonas acetexigens</name>
    <dbReference type="NCBI Taxonomy" id="38815"/>
    <lineage>
        <taxon>Bacteria</taxon>
        <taxon>Pseudomonadati</taxon>
        <taxon>Thermodesulfobacteriota</taxon>
        <taxon>Desulfuromonadia</taxon>
        <taxon>Desulfuromonadales</taxon>
        <taxon>Trichloromonadaceae</taxon>
        <taxon>Trichloromonas</taxon>
    </lineage>
</organism>
<dbReference type="AlphaFoldDB" id="A0A550JIV8"/>
<protein>
    <submittedName>
        <fullName evidence="1">Nucleotidyltransferase</fullName>
    </submittedName>
</protein>
<dbReference type="Pfam" id="PF08780">
    <property type="entry name" value="NTase_sub_bind"/>
    <property type="match status" value="1"/>
</dbReference>
<dbReference type="OrthoDB" id="9810452at2"/>
<dbReference type="EMBL" id="VJVV01000002">
    <property type="protein sequence ID" value="TRO83136.1"/>
    <property type="molecule type" value="Genomic_DNA"/>
</dbReference>
<accession>A0A550JIV8</accession>
<name>A0A550JIV8_9BACT</name>
<sequence>MDKARLQERIGDYLKALTQLEKAAALPKDEFVRDSVIQRFEFTHELSWKMLKLKLEAEGLPVRTPRETVQEALQAGLIEDGNLWTDMQKKRNLTSHTYHEKLADDVYDFVVGRGLPLFRQLAEKCRTWLTNG</sequence>
<dbReference type="SUPFAM" id="SSF81593">
    <property type="entry name" value="Nucleotidyltransferase substrate binding subunit/domain"/>
    <property type="match status" value="1"/>
</dbReference>
<dbReference type="RefSeq" id="WP_092055664.1">
    <property type="nucleotide sequence ID" value="NZ_FOJJ01000012.1"/>
</dbReference>
<gene>
    <name evidence="1" type="ORF">FL622_03365</name>
</gene>